<evidence type="ECO:0000313" key="3">
    <source>
        <dbReference type="EMBL" id="SET25007.1"/>
    </source>
</evidence>
<gene>
    <name evidence="3" type="ORF">SAMN04489758_10473</name>
</gene>
<dbReference type="InterPro" id="IPR001387">
    <property type="entry name" value="Cro/C1-type_HTH"/>
</dbReference>
<dbReference type="PANTHER" id="PTHR46558:SF11">
    <property type="entry name" value="HTH-TYPE TRANSCRIPTIONAL REGULATOR XRE"/>
    <property type="match status" value="1"/>
</dbReference>
<reference evidence="4" key="1">
    <citation type="submission" date="2016-10" db="EMBL/GenBank/DDBJ databases">
        <authorList>
            <person name="Varghese N."/>
            <person name="Submissions S."/>
        </authorList>
    </citation>
    <scope>NUCLEOTIDE SEQUENCE [LARGE SCALE GENOMIC DNA]</scope>
    <source>
        <strain evidence="4">DSM 1551</strain>
    </source>
</reference>
<evidence type="ECO:0000256" key="1">
    <source>
        <dbReference type="ARBA" id="ARBA00023125"/>
    </source>
</evidence>
<dbReference type="Pfam" id="PF01381">
    <property type="entry name" value="HTH_3"/>
    <property type="match status" value="1"/>
</dbReference>
<dbReference type="OrthoDB" id="9812239at2"/>
<dbReference type="AlphaFoldDB" id="A0A1I0CZB5"/>
<organism evidence="3 4">
    <name type="scientific">Thomasclavelia cocleata</name>
    <dbReference type="NCBI Taxonomy" id="69824"/>
    <lineage>
        <taxon>Bacteria</taxon>
        <taxon>Bacillati</taxon>
        <taxon>Bacillota</taxon>
        <taxon>Erysipelotrichia</taxon>
        <taxon>Erysipelotrichales</taxon>
        <taxon>Coprobacillaceae</taxon>
        <taxon>Thomasclavelia</taxon>
    </lineage>
</organism>
<keyword evidence="1 3" id="KW-0238">DNA-binding</keyword>
<keyword evidence="4" id="KW-1185">Reference proteome</keyword>
<evidence type="ECO:0000313" key="4">
    <source>
        <dbReference type="Proteomes" id="UP000198558"/>
    </source>
</evidence>
<dbReference type="SUPFAM" id="SSF47413">
    <property type="entry name" value="lambda repressor-like DNA-binding domains"/>
    <property type="match status" value="1"/>
</dbReference>
<dbReference type="GeneID" id="78287693"/>
<accession>A0A1I0CZB5</accession>
<dbReference type="EMBL" id="FOIN01000004">
    <property type="protein sequence ID" value="SET25007.1"/>
    <property type="molecule type" value="Genomic_DNA"/>
</dbReference>
<dbReference type="Proteomes" id="UP000198558">
    <property type="component" value="Unassembled WGS sequence"/>
</dbReference>
<dbReference type="CDD" id="cd00093">
    <property type="entry name" value="HTH_XRE"/>
    <property type="match status" value="1"/>
</dbReference>
<sequence length="112" mass="13102">MSTITGERISYLRYEKDLTRDELSKIINVSKRTIVAYEQGTREPSLKTLRLLVEYFNVSADYILGYTNKPYCLDTILKEEKSFIILPKTIQESQTKYNSINDYISFIANKED</sequence>
<name>A0A1I0CZB5_9FIRM</name>
<dbReference type="GO" id="GO:0003677">
    <property type="term" value="F:DNA binding"/>
    <property type="evidence" value="ECO:0007669"/>
    <property type="project" value="UniProtKB-KW"/>
</dbReference>
<dbReference type="PANTHER" id="PTHR46558">
    <property type="entry name" value="TRACRIPTIONAL REGULATORY PROTEIN-RELATED-RELATED"/>
    <property type="match status" value="1"/>
</dbReference>
<protein>
    <submittedName>
        <fullName evidence="3">DNA-binding transcriptional regulator, XRE-family HTH domain</fullName>
    </submittedName>
</protein>
<feature type="domain" description="HTH cro/C1-type" evidence="2">
    <location>
        <begin position="9"/>
        <end position="63"/>
    </location>
</feature>
<evidence type="ECO:0000259" key="2">
    <source>
        <dbReference type="PROSITE" id="PS50943"/>
    </source>
</evidence>
<dbReference type="PROSITE" id="PS50943">
    <property type="entry name" value="HTH_CROC1"/>
    <property type="match status" value="1"/>
</dbReference>
<dbReference type="InterPro" id="IPR010982">
    <property type="entry name" value="Lambda_DNA-bd_dom_sf"/>
</dbReference>
<dbReference type="SMART" id="SM00530">
    <property type="entry name" value="HTH_XRE"/>
    <property type="match status" value="1"/>
</dbReference>
<proteinExistence type="predicted"/>
<dbReference type="Gene3D" id="1.10.260.40">
    <property type="entry name" value="lambda repressor-like DNA-binding domains"/>
    <property type="match status" value="1"/>
</dbReference>
<dbReference type="RefSeq" id="WP_157796028.1">
    <property type="nucleotide sequence ID" value="NZ_CANSQN010000011.1"/>
</dbReference>